<dbReference type="InterPro" id="IPR029063">
    <property type="entry name" value="SAM-dependent_MTases_sf"/>
</dbReference>
<reference evidence="1 2" key="1">
    <citation type="submission" date="2024-02" db="EMBL/GenBank/DDBJ databases">
        <authorList>
            <person name="Chen Y."/>
            <person name="Shah S."/>
            <person name="Dougan E. K."/>
            <person name="Thang M."/>
            <person name="Chan C."/>
        </authorList>
    </citation>
    <scope>NUCLEOTIDE SEQUENCE [LARGE SCALE GENOMIC DNA]</scope>
</reference>
<protein>
    <submittedName>
        <fullName evidence="1">Uncharacterized protein</fullName>
    </submittedName>
</protein>
<accession>A0ABP0N1K9</accession>
<evidence type="ECO:0000313" key="1">
    <source>
        <dbReference type="EMBL" id="CAK9057323.1"/>
    </source>
</evidence>
<comment type="caution">
    <text evidence="1">The sequence shown here is derived from an EMBL/GenBank/DDBJ whole genome shotgun (WGS) entry which is preliminary data.</text>
</comment>
<proteinExistence type="predicted"/>
<dbReference type="Gene3D" id="3.40.50.150">
    <property type="entry name" value="Vaccinia Virus protein VP39"/>
    <property type="match status" value="1"/>
</dbReference>
<keyword evidence="2" id="KW-1185">Reference proteome</keyword>
<organism evidence="1 2">
    <name type="scientific">Durusdinium trenchii</name>
    <dbReference type="NCBI Taxonomy" id="1381693"/>
    <lineage>
        <taxon>Eukaryota</taxon>
        <taxon>Sar</taxon>
        <taxon>Alveolata</taxon>
        <taxon>Dinophyceae</taxon>
        <taxon>Suessiales</taxon>
        <taxon>Symbiodiniaceae</taxon>
        <taxon>Durusdinium</taxon>
    </lineage>
</organism>
<dbReference type="SUPFAM" id="SSF53335">
    <property type="entry name" value="S-adenosyl-L-methionine-dependent methyltransferases"/>
    <property type="match status" value="2"/>
</dbReference>
<gene>
    <name evidence="1" type="ORF">SCF082_LOCUS30794</name>
</gene>
<dbReference type="Proteomes" id="UP001642464">
    <property type="component" value="Unassembled WGS sequence"/>
</dbReference>
<name>A0ABP0N1K9_9DINO</name>
<dbReference type="EMBL" id="CAXAMM010025636">
    <property type="protein sequence ID" value="CAK9057323.1"/>
    <property type="molecule type" value="Genomic_DNA"/>
</dbReference>
<sequence length="1422" mass="158012">MDRYLHLVRSPFQEKLSGLLESLSHRSRTLCFDGLTFVAAEACSIKGNIVTAKLATFAPGVGFLFEDDGLMVQVHIPELDDRAINMFAGARFTCLGKRLRTDDSKEIHFDSSVAVGIRPDHCQELSWNIVHQFAGVFSGWRHAIKGLLTCDIPFNLAQQIEIDSADEVASVWQKLHGPRVKQAPIPTKAPWDPSDCIHVHCPVKEPSLLNLFQFQANVIHTLSPPCQSWSRGGKRLGLSAMNGFAFIEGLQLAFVSQALLIVGECTDEISTHQHYDIILFLAAQFGYRKAKGILASICMQPQGFSFFDPARFVAMLGALDDVTLPEKIGAAFVFIGNAIAVPHAILALLVSLQAITTQRIDILQHIRHCWLQKHTAHNTVILHVGEWIHIIHHDNCYRYIGLHRTPPANGAHHVGIQFADMRQSFLAGHTITIQEAIQHSRTWDLMIGATYLGHLHIQDATCDHNHGSGESQMISPTIPFCADGGEQVLNLLPLFQREQSSGTRHPCNFTVLEPAIGLSFACWIPSDSHDGLVHSIRTTSKQVISYYKQLIIGSMHSVVVLWPGTHDGRICFILQPPDNIIWSAVTPPLRQDHITFELNQQQHHIQATNTLPVDQRSGPLHSGDVLQLATTDTIRAGGHHGGPLLVLPADASFTQRAEFATNTHGWLAADEMHFIGQILHWTVPNGPKHSAPAYWDTEKSEFEESPFGAPTIWLNAHTILPVLIDNHWCSLEIHRADSAVAVTTFQVPAHLHCRIILILARWVQDQALLETLATAEERPIPAGELHDQVALVLQASIEDWIEAGAEQPVWNLAARLRRHFFTVLANKVLQTGVTNQRPLAISFPPQRPPPGSDTRPMYQTHRLQVTQARAGIVLTTKQHISELDKVTDQLEFALLIPTVDGTRPANLFQPCEGPFEITVEDASSKAIYKRLALMIVRKGKISYKLPEPKLKLRTAAVAELVLEINSRIQAKERPQQAFRQFICDIRPDLETTATFYGIRVTRHPAAAKTDQRLQCMLKIPYALFVVWLLPCPSCHVPAEVGAHHGHPPDNANLQWDQHWQSQFDSSNDPDVRWKVVLFGALSAEFLADHGHEWWRTLRRVLLSRKCVHSQPLAATWISAHKFEGKEIWQIHPQEAREAGTTLEHILRNRQADQAAKQLANQIAPIFPAAHQAFQRATLRHQTWPVTCSPRVLHVLRAASHVQHVGLQPLQPFRYVDVGAALGDCMIMASDLLPVLDGLSYEALPLHARLARATLRLAQTQRPTQRLRLRPLALGRGDVKEISGQVFHGGFGQGVPGEVLRIRSSTLDAHHRSAGMGSIDLLTVFVNHGENAVLDGAKSLLGGLHVGCVLVCTYGFANYTRDAMDRLHLLGYAAAGMVWNDEGLGFEWVKACPATWVLKGCSRVEVIPLAAVGCRDPTRRAGR</sequence>
<evidence type="ECO:0000313" key="2">
    <source>
        <dbReference type="Proteomes" id="UP001642464"/>
    </source>
</evidence>